<proteinExistence type="predicted"/>
<protein>
    <submittedName>
        <fullName evidence="1">Uncharacterized protein</fullName>
    </submittedName>
</protein>
<dbReference type="Proteomes" id="UP000030742">
    <property type="component" value="Unassembled WGS sequence"/>
</dbReference>
<evidence type="ECO:0000313" key="1">
    <source>
        <dbReference type="EMBL" id="ERL91415.1"/>
    </source>
</evidence>
<accession>U4UN32</accession>
<reference evidence="1 2" key="1">
    <citation type="journal article" date="2013" name="Genome Biol.">
        <title>Draft genome of the mountain pine beetle, Dendroctonus ponderosae Hopkins, a major forest pest.</title>
        <authorList>
            <person name="Keeling C.I."/>
            <person name="Yuen M.M."/>
            <person name="Liao N.Y."/>
            <person name="Docking T.R."/>
            <person name="Chan S.K."/>
            <person name="Taylor G.A."/>
            <person name="Palmquist D.L."/>
            <person name="Jackman S.D."/>
            <person name="Nguyen A."/>
            <person name="Li M."/>
            <person name="Henderson H."/>
            <person name="Janes J.K."/>
            <person name="Zhao Y."/>
            <person name="Pandoh P."/>
            <person name="Moore R."/>
            <person name="Sperling F.A."/>
            <person name="Huber D.P."/>
            <person name="Birol I."/>
            <person name="Jones S.J."/>
            <person name="Bohlmann J."/>
        </authorList>
    </citation>
    <scope>NUCLEOTIDE SEQUENCE</scope>
</reference>
<name>U4UN32_DENPD</name>
<dbReference type="AlphaFoldDB" id="U4UN32"/>
<gene>
    <name evidence="1" type="ORF">D910_08747</name>
</gene>
<organism evidence="1 2">
    <name type="scientific">Dendroctonus ponderosae</name>
    <name type="common">Mountain pine beetle</name>
    <dbReference type="NCBI Taxonomy" id="77166"/>
    <lineage>
        <taxon>Eukaryota</taxon>
        <taxon>Metazoa</taxon>
        <taxon>Ecdysozoa</taxon>
        <taxon>Arthropoda</taxon>
        <taxon>Hexapoda</taxon>
        <taxon>Insecta</taxon>
        <taxon>Pterygota</taxon>
        <taxon>Neoptera</taxon>
        <taxon>Endopterygota</taxon>
        <taxon>Coleoptera</taxon>
        <taxon>Polyphaga</taxon>
        <taxon>Cucujiformia</taxon>
        <taxon>Curculionidae</taxon>
        <taxon>Scolytinae</taxon>
        <taxon>Dendroctonus</taxon>
    </lineage>
</organism>
<sequence length="165" mass="18213">MFAMFSAKCTGMAEINFWNVPLALIGICKSYMPNSASILIVEWLQAEVLTIGQKGTNNDCEVNLANVKVEYCMSNELCGIYISQTDDIVTIKRSCMSPYECELVHPTNAKTGETSVISYRLCNSTSLCNSASTLKLKPHLLFFCSIAISVMISNVLLKNLNHIVN</sequence>
<dbReference type="SUPFAM" id="SSF57302">
    <property type="entry name" value="Snake toxin-like"/>
    <property type="match status" value="1"/>
</dbReference>
<dbReference type="OrthoDB" id="6808362at2759"/>
<dbReference type="InterPro" id="IPR045860">
    <property type="entry name" value="Snake_toxin-like_sf"/>
</dbReference>
<evidence type="ECO:0000313" key="2">
    <source>
        <dbReference type="Proteomes" id="UP000030742"/>
    </source>
</evidence>
<dbReference type="EMBL" id="KB632286">
    <property type="protein sequence ID" value="ERL91415.1"/>
    <property type="molecule type" value="Genomic_DNA"/>
</dbReference>